<dbReference type="EMBL" id="PKSM01000001">
    <property type="protein sequence ID" value="POW23516.1"/>
    <property type="molecule type" value="Genomic_DNA"/>
</dbReference>
<dbReference type="InterPro" id="IPR041320">
    <property type="entry name" value="CxC1"/>
</dbReference>
<reference evidence="4" key="2">
    <citation type="journal article" date="2018" name="BMC Genomics">
        <title>Genomic insights into host adaptation between the wheat stripe rust pathogen (Puccinia striiformis f. sp. tritici) and the barley stripe rust pathogen (Puccinia striiformis f. sp. hordei).</title>
        <authorList>
            <person name="Xia C."/>
            <person name="Wang M."/>
            <person name="Yin C."/>
            <person name="Cornejo O.E."/>
            <person name="Hulbert S.H."/>
            <person name="Chen X."/>
        </authorList>
    </citation>
    <scope>NUCLEOTIDE SEQUENCE [LARGE SCALE GENOMIC DNA]</scope>
    <source>
        <strain evidence="4">93TX-2</strain>
    </source>
</reference>
<comment type="caution">
    <text evidence="3">The sequence shown here is derived from an EMBL/GenBank/DDBJ whole genome shotgun (WGS) entry which is preliminary data.</text>
</comment>
<dbReference type="VEuPathDB" id="FungiDB:PSHT_00118"/>
<evidence type="ECO:0000256" key="1">
    <source>
        <dbReference type="SAM" id="MobiDB-lite"/>
    </source>
</evidence>
<reference evidence="3 4" key="1">
    <citation type="submission" date="2017-12" db="EMBL/GenBank/DDBJ databases">
        <title>Gene loss provides genomic basis for host adaptation in cereal stripe rust fungi.</title>
        <authorList>
            <person name="Xia C."/>
        </authorList>
    </citation>
    <scope>NUCLEOTIDE SEQUENCE [LARGE SCALE GENOMIC DNA]</scope>
    <source>
        <strain evidence="3 4">93TX-2</strain>
    </source>
</reference>
<protein>
    <recommendedName>
        <fullName evidence="2">CxC1-like cysteine cluster associated with KDZ transposases domain-containing protein</fullName>
    </recommendedName>
</protein>
<dbReference type="Proteomes" id="UP000238274">
    <property type="component" value="Unassembled WGS sequence"/>
</dbReference>
<dbReference type="PANTHER" id="PTHR33096:SF1">
    <property type="entry name" value="CXC1-LIKE CYSTEINE CLUSTER ASSOCIATED WITH KDZ TRANSPOSASES DOMAIN-CONTAINING PROTEIN"/>
    <property type="match status" value="1"/>
</dbReference>
<dbReference type="OrthoDB" id="2504373at2759"/>
<feature type="region of interest" description="Disordered" evidence="1">
    <location>
        <begin position="31"/>
        <end position="84"/>
    </location>
</feature>
<dbReference type="VEuPathDB" id="FungiDB:PSTT_04878"/>
<keyword evidence="4" id="KW-1185">Reference proteome</keyword>
<dbReference type="InterPro" id="IPR040521">
    <property type="entry name" value="KDZ"/>
</dbReference>
<feature type="region of interest" description="Disordered" evidence="1">
    <location>
        <begin position="966"/>
        <end position="995"/>
    </location>
</feature>
<sequence>MRKPKPASRKPPDTLIQRLRRAQNATLNRVAFARLRSTQPVPEAPQPEPYPSDSVDDVEMSNNPYNPDLANQSDVEASSDEEQGDQVRWVNLAQPTDDDQPQRIDPAIESHQEQYRLLMKEYNWTRLMRSLHTWYMITKLNTNNWSGPNAYEEFPSPKCKCPPSKKKFRYVDLVDIYVQRRTQVEFCKCLDDAVRLLKRGYLPGSPVKPQTAFSLPLLIFHHHMWNHSHIGMQPFTLALTEFLEPRSERLFVEKGNHARDMRKPFSATVDLFRQLQEKTDHLVDLALQLTEQQILAGQSCPACFGPEPANSSDYPPATRNRLCICLDGNFQHRHHSKASRNYETLQYPRIFLKEDAVELMTAEIRHFELANKTTSQADRCADAHKAADDKRNESTWKGCDDTGLMGCCCRHDSAIYLTNIYKAGEQRSMPLALLKKLLGVIEEDRPVGVLYDIGCSLDKYIKLRGLLPNHAKQLTFGTSIFHSYVHNWMCQLDYNPRFNTGWGMSDGEGLERMWSYLSPLVSPLRYATRNHRLAAIAHRLKYHNQRGIRQMPHWLLKKFRLALRRRQETREQLDQLLSKQNPFKNPGRNYTISYFQKQWKHQQTFRADHTDGEQDRRDKLIKIYEHEGTLTTLRERLLDPELHLLPEKDIKKIIKSIEKVAAKLKADAEGVENLPSGDENTDEQRLKLLIWNSKQGLYIQAVQLRAERQPLLDAKKIGTRVGTELKEKILKAIRNRRPAVKKLIDKFNKLYSEFSRKFPTQPDANSPLYPIEYEEFSKWPLDHEFWNDGLYFHSKDPWAIEPDVRTGINCVLILSRVQEEFQLIAQELARAVGWATEYYDRCKLTIQELNQLIDLLAERPDDVELNRFDNIDIHGVDRRGKLKMIRKELRQRREAHTALLEEWHPHVMWLAKNCQPTAYCAVMLTNWQKMKAEMEFEKAGGMADRAEVNGALEEVVLDVALNDGEDVEDDQISGSDDDDMDVNVPPGITNDGVGI</sequence>
<dbReference type="AlphaFoldDB" id="A0A2S4WP23"/>
<evidence type="ECO:0000259" key="2">
    <source>
        <dbReference type="Pfam" id="PF18802"/>
    </source>
</evidence>
<gene>
    <name evidence="3" type="ORF">PSHT_00118</name>
</gene>
<evidence type="ECO:0000313" key="3">
    <source>
        <dbReference type="EMBL" id="POW23516.1"/>
    </source>
</evidence>
<dbReference type="PANTHER" id="PTHR33096">
    <property type="entry name" value="CXC2 DOMAIN-CONTAINING PROTEIN"/>
    <property type="match status" value="1"/>
</dbReference>
<feature type="domain" description="CxC1-like cysteine cluster associated with KDZ transposases" evidence="2">
    <location>
        <begin position="144"/>
        <end position="248"/>
    </location>
</feature>
<evidence type="ECO:0000313" key="4">
    <source>
        <dbReference type="Proteomes" id="UP000238274"/>
    </source>
</evidence>
<organism evidence="3 4">
    <name type="scientific">Puccinia striiformis</name>
    <dbReference type="NCBI Taxonomy" id="27350"/>
    <lineage>
        <taxon>Eukaryota</taxon>
        <taxon>Fungi</taxon>
        <taxon>Dikarya</taxon>
        <taxon>Basidiomycota</taxon>
        <taxon>Pucciniomycotina</taxon>
        <taxon>Pucciniomycetes</taxon>
        <taxon>Pucciniales</taxon>
        <taxon>Pucciniaceae</taxon>
        <taxon>Puccinia</taxon>
    </lineage>
</organism>
<proteinExistence type="predicted"/>
<name>A0A2S4WP23_9BASI</name>
<dbReference type="Pfam" id="PF18802">
    <property type="entry name" value="CxC1"/>
    <property type="match status" value="1"/>
</dbReference>
<feature type="compositionally biased region" description="Polar residues" evidence="1">
    <location>
        <begin position="60"/>
        <end position="76"/>
    </location>
</feature>
<dbReference type="Pfam" id="PF18758">
    <property type="entry name" value="KDZ"/>
    <property type="match status" value="1"/>
</dbReference>
<reference evidence="4" key="3">
    <citation type="journal article" date="2018" name="Mol. Plant Microbe Interact.">
        <title>Genome sequence resources for the wheat stripe rust pathogen (Puccinia striiformis f. sp. tritici) and the barley stripe rust pathogen (Puccinia striiformis f. sp. hordei).</title>
        <authorList>
            <person name="Xia C."/>
            <person name="Wang M."/>
            <person name="Yin C."/>
            <person name="Cornejo O.E."/>
            <person name="Hulbert S.H."/>
            <person name="Chen X."/>
        </authorList>
    </citation>
    <scope>NUCLEOTIDE SEQUENCE [LARGE SCALE GENOMIC DNA]</scope>
    <source>
        <strain evidence="4">93TX-2</strain>
    </source>
</reference>
<accession>A0A2S4WP23</accession>
<feature type="compositionally biased region" description="Acidic residues" evidence="1">
    <location>
        <begin position="966"/>
        <end position="981"/>
    </location>
</feature>